<dbReference type="RefSeq" id="WP_070175248.1">
    <property type="nucleotide sequence ID" value="NZ_BMJR01000006.1"/>
</dbReference>
<dbReference type="Gene3D" id="3.30.750.44">
    <property type="match status" value="1"/>
</dbReference>
<dbReference type="Proteomes" id="UP000176037">
    <property type="component" value="Unassembled WGS sequence"/>
</dbReference>
<name>A0A1E8FHY4_9ALTE</name>
<dbReference type="STRING" id="1856405.BFC17_12115"/>
<dbReference type="InterPro" id="IPR029045">
    <property type="entry name" value="ClpP/crotonase-like_dom_sf"/>
</dbReference>
<feature type="chain" id="PRO_5009214346" description="Tail specific protease domain-containing protein" evidence="1">
    <location>
        <begin position="24"/>
        <end position="321"/>
    </location>
</feature>
<reference evidence="3 4" key="1">
    <citation type="submission" date="2016-09" db="EMBL/GenBank/DDBJ databases">
        <title>Alteromonas lipolytica, a new species isolated from sea water.</title>
        <authorList>
            <person name="Wu Y.-H."/>
            <person name="Cheng H."/>
            <person name="Xu X.-W."/>
        </authorList>
    </citation>
    <scope>NUCLEOTIDE SEQUENCE [LARGE SCALE GENOMIC DNA]</scope>
    <source>
        <strain evidence="3 4">JW12</strain>
    </source>
</reference>
<dbReference type="PANTHER" id="PTHR11261:SF3">
    <property type="entry name" value="RETINOL-BINDING PROTEIN 3"/>
    <property type="match status" value="1"/>
</dbReference>
<dbReference type="EMBL" id="MJIC01000009">
    <property type="protein sequence ID" value="OFI35504.1"/>
    <property type="molecule type" value="Genomic_DNA"/>
</dbReference>
<dbReference type="Gene3D" id="3.90.226.10">
    <property type="entry name" value="2-enoyl-CoA Hydratase, Chain A, domain 1"/>
    <property type="match status" value="1"/>
</dbReference>
<dbReference type="SMART" id="SM00245">
    <property type="entry name" value="TSPc"/>
    <property type="match status" value="1"/>
</dbReference>
<dbReference type="GO" id="GO:0006508">
    <property type="term" value="P:proteolysis"/>
    <property type="evidence" value="ECO:0007669"/>
    <property type="project" value="InterPro"/>
</dbReference>
<evidence type="ECO:0000259" key="2">
    <source>
        <dbReference type="SMART" id="SM00245"/>
    </source>
</evidence>
<dbReference type="SUPFAM" id="SSF52096">
    <property type="entry name" value="ClpP/crotonase"/>
    <property type="match status" value="1"/>
</dbReference>
<keyword evidence="1" id="KW-0732">Signal</keyword>
<evidence type="ECO:0000313" key="4">
    <source>
        <dbReference type="Proteomes" id="UP000176037"/>
    </source>
</evidence>
<sequence>MKIATMLAMLALVISLCGTSVSAQVVEPPLPQKEVTAAINQLITLIKQDYLHQEKAEKAAEALTVALNRGEFNGHFPYGRLKIKLESILSAATGDSSFELQWHSGLSGEALVAEENFPGAIQTRILQNGVGFLAIDGDLIDQRWQTELDVAMAGLTDVTALVIDLRSAGLTSLSLAQHFLGYFVPRGQLLAEAIFAHQQRSDLLSPGTSVPLKPGTAVYIVLSPFVAGGWEFAAYTLKHGNRATIVGMPSIGLGYMMTSKPLSEHLSIGMAYATIINPATRDNWQGEGVIPDVRCQANEAVAATMDMINNDAPADCIAPDE</sequence>
<comment type="caution">
    <text evidence="3">The sequence shown here is derived from an EMBL/GenBank/DDBJ whole genome shotgun (WGS) entry which is preliminary data.</text>
</comment>
<organism evidence="3 4">
    <name type="scientific">Alteromonas lipolytica</name>
    <dbReference type="NCBI Taxonomy" id="1856405"/>
    <lineage>
        <taxon>Bacteria</taxon>
        <taxon>Pseudomonadati</taxon>
        <taxon>Pseudomonadota</taxon>
        <taxon>Gammaproteobacteria</taxon>
        <taxon>Alteromonadales</taxon>
        <taxon>Alteromonadaceae</taxon>
        <taxon>Alteromonas/Salinimonas group</taxon>
        <taxon>Alteromonas</taxon>
    </lineage>
</organism>
<evidence type="ECO:0000313" key="3">
    <source>
        <dbReference type="EMBL" id="OFI35504.1"/>
    </source>
</evidence>
<keyword evidence="4" id="KW-1185">Reference proteome</keyword>
<evidence type="ECO:0000256" key="1">
    <source>
        <dbReference type="SAM" id="SignalP"/>
    </source>
</evidence>
<feature type="domain" description="Tail specific protease" evidence="2">
    <location>
        <begin position="105"/>
        <end position="296"/>
    </location>
</feature>
<protein>
    <recommendedName>
        <fullName evidence="2">Tail specific protease domain-containing protein</fullName>
    </recommendedName>
</protein>
<dbReference type="InterPro" id="IPR005151">
    <property type="entry name" value="Tail-specific_protease"/>
</dbReference>
<feature type="signal peptide" evidence="1">
    <location>
        <begin position="1"/>
        <end position="23"/>
    </location>
</feature>
<dbReference type="AlphaFoldDB" id="A0A1E8FHY4"/>
<dbReference type="GO" id="GO:0008236">
    <property type="term" value="F:serine-type peptidase activity"/>
    <property type="evidence" value="ECO:0007669"/>
    <property type="project" value="InterPro"/>
</dbReference>
<gene>
    <name evidence="3" type="ORF">BFC17_12115</name>
</gene>
<proteinExistence type="predicted"/>
<dbReference type="PANTHER" id="PTHR11261">
    <property type="entry name" value="INTERPHOTORECEPTOR RETINOID-BINDING PROTEIN"/>
    <property type="match status" value="1"/>
</dbReference>
<dbReference type="Pfam" id="PF03572">
    <property type="entry name" value="Peptidase_S41"/>
    <property type="match status" value="1"/>
</dbReference>
<accession>A0A1E8FHY4</accession>